<organism evidence="3 4">
    <name type="scientific">Methylorubrum extorquens (strain CM4 / NCIMB 13688)</name>
    <name type="common">Methylobacterium extorquens</name>
    <dbReference type="NCBI Taxonomy" id="440085"/>
    <lineage>
        <taxon>Bacteria</taxon>
        <taxon>Pseudomonadati</taxon>
        <taxon>Pseudomonadota</taxon>
        <taxon>Alphaproteobacteria</taxon>
        <taxon>Hyphomicrobiales</taxon>
        <taxon>Methylobacteriaceae</taxon>
        <taxon>Methylorubrum</taxon>
    </lineage>
</organism>
<gene>
    <name evidence="3" type="ordered locus">Mchl_4248</name>
</gene>
<evidence type="ECO:0000259" key="1">
    <source>
        <dbReference type="Pfam" id="PF00534"/>
    </source>
</evidence>
<reference evidence="3 4" key="2">
    <citation type="journal article" date="2012" name="J. Bacteriol.">
        <title>Complete genome sequences of six strains of the genus Methylobacterium.</title>
        <authorList>
            <person name="Marx C.J."/>
            <person name="Bringel F."/>
            <person name="Chistoserdova L."/>
            <person name="Moulin L."/>
            <person name="Farhan Ul Haque M."/>
            <person name="Fleischman D.E."/>
            <person name="Gruffaz C."/>
            <person name="Jourand P."/>
            <person name="Knief C."/>
            <person name="Lee M.C."/>
            <person name="Muller E.E."/>
            <person name="Nadalig T."/>
            <person name="Peyraud R."/>
            <person name="Roselli S."/>
            <person name="Russ L."/>
            <person name="Goodwin L.A."/>
            <person name="Ivanova N."/>
            <person name="Kyrpides N."/>
            <person name="Lajus A."/>
            <person name="Land M.L."/>
            <person name="Medigue C."/>
            <person name="Mikhailova N."/>
            <person name="Nolan M."/>
            <person name="Woyke T."/>
            <person name="Stolyar S."/>
            <person name="Vorholt J.A."/>
            <person name="Vuilleumier S."/>
        </authorList>
    </citation>
    <scope>NUCLEOTIDE SEQUENCE [LARGE SCALE GENOMIC DNA]</scope>
    <source>
        <strain evidence="4">CM4 / NCIMB 13688</strain>
    </source>
</reference>
<dbReference type="InterPro" id="IPR001296">
    <property type="entry name" value="Glyco_trans_1"/>
</dbReference>
<keyword evidence="3" id="KW-0808">Transferase</keyword>
<protein>
    <submittedName>
        <fullName evidence="3">Glycosyl transferase group 1</fullName>
    </submittedName>
</protein>
<dbReference type="AlphaFoldDB" id="B7L1A2"/>
<feature type="domain" description="Glycosyl transferase family 1" evidence="1">
    <location>
        <begin position="223"/>
        <end position="383"/>
    </location>
</feature>
<dbReference type="Proteomes" id="UP000002385">
    <property type="component" value="Chromosome"/>
</dbReference>
<dbReference type="KEGG" id="mch:Mchl_4248"/>
<dbReference type="RefSeq" id="WP_015952155.1">
    <property type="nucleotide sequence ID" value="NC_011757.1"/>
</dbReference>
<dbReference type="HOGENOM" id="CLU_009583_35_0_5"/>
<dbReference type="Pfam" id="PF00534">
    <property type="entry name" value="Glycos_transf_1"/>
    <property type="match status" value="1"/>
</dbReference>
<dbReference type="InterPro" id="IPR028098">
    <property type="entry name" value="Glyco_trans_4-like_N"/>
</dbReference>
<dbReference type="PANTHER" id="PTHR45947">
    <property type="entry name" value="SULFOQUINOVOSYL TRANSFERASE SQD2"/>
    <property type="match status" value="1"/>
</dbReference>
<dbReference type="Pfam" id="PF13439">
    <property type="entry name" value="Glyco_transf_4"/>
    <property type="match status" value="1"/>
</dbReference>
<name>B7L1A2_METC4</name>
<sequence length="405" mass="45710">MSGKLLSVNAYHYRRGGSDVAYFAHAEAMERCGWEPLFFSMKHPQNYEYAYDHLFAERVDYDHDTSVAEKFRDAARIVYSLDARKKLKKLLAQHDVQIAHIHNIYHHISPSILPLLTDRKIPVVMTAHDLKLLCPNYKMLNQLGVCQSCKGGRYWNTVRYKCIKSSLLGSLLIAFESAVHSIFQIYKDNVSKLVVPSEFYRGLFLEWGWPDDKLVYIPNAVKSRPPLAFADKNRYILYFGRLSEEKGLKTLIEASARSSTPVYIAGTGPQCAELHALSDQIRAPVRFLGRLEAEALERAVAGSCATVLPSEWFENAPLSILESYSYGRPVIGARIGGIPELINDGCTGYTFQPGDPVELAELLRQVFETPVSSLASMGGRGRHWAELRFNVNTYTEAMTSLYNEL</sequence>
<reference evidence="4" key="1">
    <citation type="submission" date="2008-12" db="EMBL/GenBank/DDBJ databases">
        <title>Complete sequence of chromosome of Methylobacterium chloromethanicum CM4.</title>
        <authorList>
            <consortium name="US DOE Joint Genome Institute"/>
            <person name="Lucas S."/>
            <person name="Copeland A."/>
            <person name="Lapidus A."/>
            <person name="Glavina del Rio T."/>
            <person name="Dalin E."/>
            <person name="Tice H."/>
            <person name="Bruce D."/>
            <person name="Goodwin L."/>
            <person name="Pitluck S."/>
            <person name="Chertkov O."/>
            <person name="Brettin T."/>
            <person name="Detter J.C."/>
            <person name="Han C."/>
            <person name="Larimer F."/>
            <person name="Land M."/>
            <person name="Hauser L."/>
            <person name="Kyrpides N."/>
            <person name="Mikhailova N."/>
            <person name="Marx C."/>
            <person name="Richardson P."/>
        </authorList>
    </citation>
    <scope>NUCLEOTIDE SEQUENCE [LARGE SCALE GENOMIC DNA]</scope>
    <source>
        <strain evidence="4">CM4 / NCIMB 13688</strain>
    </source>
</reference>
<dbReference type="PANTHER" id="PTHR45947:SF13">
    <property type="entry name" value="TRANSFERASE"/>
    <property type="match status" value="1"/>
</dbReference>
<evidence type="ECO:0000313" key="3">
    <source>
        <dbReference type="EMBL" id="ACK85024.1"/>
    </source>
</evidence>
<dbReference type="GO" id="GO:0016757">
    <property type="term" value="F:glycosyltransferase activity"/>
    <property type="evidence" value="ECO:0007669"/>
    <property type="project" value="InterPro"/>
</dbReference>
<dbReference type="Gene3D" id="3.40.50.2000">
    <property type="entry name" value="Glycogen Phosphorylase B"/>
    <property type="match status" value="2"/>
</dbReference>
<evidence type="ECO:0000313" key="4">
    <source>
        <dbReference type="Proteomes" id="UP000002385"/>
    </source>
</evidence>
<accession>B7L1A2</accession>
<dbReference type="InterPro" id="IPR050194">
    <property type="entry name" value="Glycosyltransferase_grp1"/>
</dbReference>
<evidence type="ECO:0000259" key="2">
    <source>
        <dbReference type="Pfam" id="PF13439"/>
    </source>
</evidence>
<dbReference type="CAZy" id="GT4">
    <property type="family name" value="Glycosyltransferase Family 4"/>
</dbReference>
<feature type="domain" description="Glycosyltransferase subfamily 4-like N-terminal" evidence="2">
    <location>
        <begin position="16"/>
        <end position="221"/>
    </location>
</feature>
<dbReference type="EMBL" id="CP001298">
    <property type="protein sequence ID" value="ACK85024.1"/>
    <property type="molecule type" value="Genomic_DNA"/>
</dbReference>
<proteinExistence type="predicted"/>
<dbReference type="SUPFAM" id="SSF53756">
    <property type="entry name" value="UDP-Glycosyltransferase/glycogen phosphorylase"/>
    <property type="match status" value="1"/>
</dbReference>